<evidence type="ECO:0000256" key="5">
    <source>
        <dbReference type="ARBA" id="ARBA00048336"/>
    </source>
</evidence>
<evidence type="ECO:0000313" key="7">
    <source>
        <dbReference type="EMBL" id="KAF8672330.1"/>
    </source>
</evidence>
<keyword evidence="8" id="KW-1185">Reference proteome</keyword>
<dbReference type="GO" id="GO:0004722">
    <property type="term" value="F:protein serine/threonine phosphatase activity"/>
    <property type="evidence" value="ECO:0007669"/>
    <property type="project" value="UniProtKB-EC"/>
</dbReference>
<dbReference type="Pfam" id="PF00481">
    <property type="entry name" value="PP2C"/>
    <property type="match status" value="2"/>
</dbReference>
<name>A0A835E6N2_9POAL</name>
<reference evidence="7" key="1">
    <citation type="submission" date="2020-07" db="EMBL/GenBank/DDBJ databases">
        <title>Genome sequence and genetic diversity analysis of an under-domesticated orphan crop, white fonio (Digitaria exilis).</title>
        <authorList>
            <person name="Bennetzen J.L."/>
            <person name="Chen S."/>
            <person name="Ma X."/>
            <person name="Wang X."/>
            <person name="Yssel A.E.J."/>
            <person name="Chaluvadi S.R."/>
            <person name="Johnson M."/>
            <person name="Gangashetty P."/>
            <person name="Hamidou F."/>
            <person name="Sanogo M.D."/>
            <person name="Zwaenepoel A."/>
            <person name="Wallace J."/>
            <person name="Van De Peer Y."/>
            <person name="Van Deynze A."/>
        </authorList>
    </citation>
    <scope>NUCLEOTIDE SEQUENCE</scope>
    <source>
        <tissue evidence="7">Leaves</tissue>
    </source>
</reference>
<comment type="caution">
    <text evidence="7">The sequence shown here is derived from an EMBL/GenBank/DDBJ whole genome shotgun (WGS) entry which is preliminary data.</text>
</comment>
<evidence type="ECO:0000256" key="2">
    <source>
        <dbReference type="ARBA" id="ARBA00022801"/>
    </source>
</evidence>
<feature type="domain" description="PPM-type phosphatase" evidence="6">
    <location>
        <begin position="30"/>
        <end position="404"/>
    </location>
</feature>
<organism evidence="7 8">
    <name type="scientific">Digitaria exilis</name>
    <dbReference type="NCBI Taxonomy" id="1010633"/>
    <lineage>
        <taxon>Eukaryota</taxon>
        <taxon>Viridiplantae</taxon>
        <taxon>Streptophyta</taxon>
        <taxon>Embryophyta</taxon>
        <taxon>Tracheophyta</taxon>
        <taxon>Spermatophyta</taxon>
        <taxon>Magnoliopsida</taxon>
        <taxon>Liliopsida</taxon>
        <taxon>Poales</taxon>
        <taxon>Poaceae</taxon>
        <taxon>PACMAD clade</taxon>
        <taxon>Panicoideae</taxon>
        <taxon>Panicodae</taxon>
        <taxon>Paniceae</taxon>
        <taxon>Anthephorinae</taxon>
        <taxon>Digitaria</taxon>
    </lineage>
</organism>
<proteinExistence type="predicted"/>
<keyword evidence="2" id="KW-0378">Hydrolase</keyword>
<dbReference type="AlphaFoldDB" id="A0A835E6N2"/>
<evidence type="ECO:0000259" key="6">
    <source>
        <dbReference type="PROSITE" id="PS51746"/>
    </source>
</evidence>
<comment type="catalytic activity">
    <reaction evidence="5">
        <text>O-phospho-L-threonyl-[protein] + H2O = L-threonyl-[protein] + phosphate</text>
        <dbReference type="Rhea" id="RHEA:47004"/>
        <dbReference type="Rhea" id="RHEA-COMP:11060"/>
        <dbReference type="Rhea" id="RHEA-COMP:11605"/>
        <dbReference type="ChEBI" id="CHEBI:15377"/>
        <dbReference type="ChEBI" id="CHEBI:30013"/>
        <dbReference type="ChEBI" id="CHEBI:43474"/>
        <dbReference type="ChEBI" id="CHEBI:61977"/>
        <dbReference type="EC" id="3.1.3.16"/>
    </reaction>
</comment>
<dbReference type="Gene3D" id="3.60.40.10">
    <property type="entry name" value="PPM-type phosphatase domain"/>
    <property type="match status" value="3"/>
</dbReference>
<dbReference type="OrthoDB" id="420076at2759"/>
<dbReference type="SMART" id="SM00332">
    <property type="entry name" value="PP2Cc"/>
    <property type="match status" value="1"/>
</dbReference>
<evidence type="ECO:0000313" key="8">
    <source>
        <dbReference type="Proteomes" id="UP000636709"/>
    </source>
</evidence>
<protein>
    <recommendedName>
        <fullName evidence="1">protein-serine/threonine phosphatase</fullName>
        <ecNumber evidence="1">3.1.3.16</ecNumber>
    </recommendedName>
</protein>
<dbReference type="EC" id="3.1.3.16" evidence="1"/>
<comment type="catalytic activity">
    <reaction evidence="4">
        <text>O-phospho-L-seryl-[protein] + H2O = L-seryl-[protein] + phosphate</text>
        <dbReference type="Rhea" id="RHEA:20629"/>
        <dbReference type="Rhea" id="RHEA-COMP:9863"/>
        <dbReference type="Rhea" id="RHEA-COMP:11604"/>
        <dbReference type="ChEBI" id="CHEBI:15377"/>
        <dbReference type="ChEBI" id="CHEBI:29999"/>
        <dbReference type="ChEBI" id="CHEBI:43474"/>
        <dbReference type="ChEBI" id="CHEBI:83421"/>
        <dbReference type="EC" id="3.1.3.16"/>
    </reaction>
</comment>
<gene>
    <name evidence="7" type="ORF">HU200_049530</name>
</gene>
<dbReference type="InterPro" id="IPR001932">
    <property type="entry name" value="PPM-type_phosphatase-like_dom"/>
</dbReference>
<evidence type="ECO:0000256" key="1">
    <source>
        <dbReference type="ARBA" id="ARBA00013081"/>
    </source>
</evidence>
<dbReference type="Proteomes" id="UP000636709">
    <property type="component" value="Unassembled WGS sequence"/>
</dbReference>
<dbReference type="SUPFAM" id="SSF81606">
    <property type="entry name" value="PP2C-like"/>
    <property type="match status" value="2"/>
</dbReference>
<dbReference type="InterPro" id="IPR015655">
    <property type="entry name" value="PP2C"/>
</dbReference>
<dbReference type="PANTHER" id="PTHR47992">
    <property type="entry name" value="PROTEIN PHOSPHATASE"/>
    <property type="match status" value="1"/>
</dbReference>
<accession>A0A835E6N2</accession>
<evidence type="ECO:0000256" key="4">
    <source>
        <dbReference type="ARBA" id="ARBA00047761"/>
    </source>
</evidence>
<dbReference type="EMBL" id="JACEFO010002221">
    <property type="protein sequence ID" value="KAF8672330.1"/>
    <property type="molecule type" value="Genomic_DNA"/>
</dbReference>
<sequence>MSSSNDVPVAAAAAAPFSLVWGELPALYLSYGTAALKGARLVLTDAVAAVASFTALSPPMGLDYLAVFDARRLGAAVAAQLSTKLAGAIAEKNPRFLAAPHDGVGWWRTVIREAFQVVLEEVSAGESDGAGNTAVVVLVLEKHIVIASSGACNAVLCHGGGEHVELTPKRRVRKLLAHPVVCMSAQTSALVIPELDVVVVERCQVQDEFLTLASGGLWGMVTPAGGDLADHHAVGVAGGHKGSLDMLVRELANKAVHAGSKDNASVAITLFRDFWTHSDGGGVASNNVPAAAPFSLVWGESPRLYLSYDMVALKGKHNSSRASVVIPEIDVVVVEHQAQDEFLILANSGLWGMVAPAPAPACAFMQQRLRWESPVYDRGSPDVLANKVVHAGSKDNVSVAVVLFRDL</sequence>
<evidence type="ECO:0000256" key="3">
    <source>
        <dbReference type="ARBA" id="ARBA00022912"/>
    </source>
</evidence>
<keyword evidence="3" id="KW-0904">Protein phosphatase</keyword>
<dbReference type="PROSITE" id="PS51746">
    <property type="entry name" value="PPM_2"/>
    <property type="match status" value="1"/>
</dbReference>
<dbReference type="InterPro" id="IPR036457">
    <property type="entry name" value="PPM-type-like_dom_sf"/>
</dbReference>